<dbReference type="RefSeq" id="WP_170039452.1">
    <property type="nucleotide sequence ID" value="NZ_JABDTL010000002.1"/>
</dbReference>
<accession>A0A841GTJ4</accession>
<organism evidence="2 3">
    <name type="scientific">Longimicrobium terrae</name>
    <dbReference type="NCBI Taxonomy" id="1639882"/>
    <lineage>
        <taxon>Bacteria</taxon>
        <taxon>Pseudomonadati</taxon>
        <taxon>Gemmatimonadota</taxon>
        <taxon>Longimicrobiia</taxon>
        <taxon>Longimicrobiales</taxon>
        <taxon>Longimicrobiaceae</taxon>
        <taxon>Longimicrobium</taxon>
    </lineage>
</organism>
<evidence type="ECO:0000256" key="1">
    <source>
        <dbReference type="SAM" id="MobiDB-lite"/>
    </source>
</evidence>
<gene>
    <name evidence="2" type="ORF">HNQ61_001526</name>
</gene>
<proteinExistence type="predicted"/>
<dbReference type="AlphaFoldDB" id="A0A841GTJ4"/>
<feature type="compositionally biased region" description="Low complexity" evidence="1">
    <location>
        <begin position="287"/>
        <end position="296"/>
    </location>
</feature>
<dbReference type="EMBL" id="JACHIA010000003">
    <property type="protein sequence ID" value="MBB6069909.1"/>
    <property type="molecule type" value="Genomic_DNA"/>
</dbReference>
<feature type="region of interest" description="Disordered" evidence="1">
    <location>
        <begin position="280"/>
        <end position="308"/>
    </location>
</feature>
<evidence type="ECO:0000313" key="3">
    <source>
        <dbReference type="Proteomes" id="UP000582837"/>
    </source>
</evidence>
<reference evidence="2 3" key="1">
    <citation type="submission" date="2020-08" db="EMBL/GenBank/DDBJ databases">
        <title>Genomic Encyclopedia of Type Strains, Phase IV (KMG-IV): sequencing the most valuable type-strain genomes for metagenomic binning, comparative biology and taxonomic classification.</title>
        <authorList>
            <person name="Goeker M."/>
        </authorList>
    </citation>
    <scope>NUCLEOTIDE SEQUENCE [LARGE SCALE GENOMIC DNA]</scope>
    <source>
        <strain evidence="2 3">DSM 29007</strain>
    </source>
</reference>
<evidence type="ECO:0000313" key="2">
    <source>
        <dbReference type="EMBL" id="MBB6069909.1"/>
    </source>
</evidence>
<sequence>MITFDELSPSSLLVDVRNARLRDSQPSQQAAILALARQQGAKLLELAKSISAGRLDPLSPLAVVRTAEGANEYIVLEGNRRIVTLKALETPALVTPAFDAKGQRELQILAQKYAVHPITSIRCAVFDTEDEAVEWIFLRHDGQSGGKGLVEWGADEKDRFRARHGSQERSPAGQIIDFVDSEGLLSQSAQTSTKGIISNLQRMLTSKPIRDVLGIEVQGGKVVMHFPKEEVAKSLTRVVEELRTDATNVGHIYNAKKRAEYASNFESLARPDPSMRLAAPAPLGADTGVKPGTKPKPGAKTKPPRPLIPRDALIPSDCRLNISPTRINLIYHELLRLKVADFANACSVLLRVFVELSVDEYIKAQAVVLSAKPGDINLAYKIKAVAAHLHGLGKIDKGLVSAMKKAADGSRELAASTVTFNQYVHSPYVHPQPVDLRSAWDELQPFMEAIWP</sequence>
<dbReference type="Proteomes" id="UP000582837">
    <property type="component" value="Unassembled WGS sequence"/>
</dbReference>
<name>A0A841GTJ4_9BACT</name>
<protein>
    <recommendedName>
        <fullName evidence="4">ParB/Sulfiredoxin domain-containing protein</fullName>
    </recommendedName>
</protein>
<comment type="caution">
    <text evidence="2">The sequence shown here is derived from an EMBL/GenBank/DDBJ whole genome shotgun (WGS) entry which is preliminary data.</text>
</comment>
<evidence type="ECO:0008006" key="4">
    <source>
        <dbReference type="Google" id="ProtNLM"/>
    </source>
</evidence>
<keyword evidence="3" id="KW-1185">Reference proteome</keyword>